<dbReference type="SUPFAM" id="SSF54534">
    <property type="entry name" value="FKBP-like"/>
    <property type="match status" value="1"/>
</dbReference>
<dbReference type="PANTHER" id="PTHR10173:SF52">
    <property type="entry name" value="METHIONINE-R-SULFOXIDE REDUCTASE B1"/>
    <property type="match status" value="1"/>
</dbReference>
<evidence type="ECO:0000256" key="12">
    <source>
        <dbReference type="SAM" id="MobiDB-lite"/>
    </source>
</evidence>
<evidence type="ECO:0000256" key="9">
    <source>
        <dbReference type="ARBA" id="ARBA00048488"/>
    </source>
</evidence>
<dbReference type="Gene3D" id="3.30.300.90">
    <property type="entry name" value="BolA-like"/>
    <property type="match status" value="1"/>
</dbReference>
<dbReference type="HAMAP" id="MF_01400">
    <property type="entry name" value="MsrB"/>
    <property type="match status" value="1"/>
</dbReference>
<dbReference type="GO" id="GO:0006979">
    <property type="term" value="P:response to oxidative stress"/>
    <property type="evidence" value="ECO:0007669"/>
    <property type="project" value="InterPro"/>
</dbReference>
<dbReference type="InterPro" id="IPR027304">
    <property type="entry name" value="Trigger_fact/SurA_dom_sf"/>
</dbReference>
<feature type="compositionally biased region" description="Basic residues" evidence="12">
    <location>
        <begin position="205"/>
        <end position="225"/>
    </location>
</feature>
<evidence type="ECO:0000256" key="6">
    <source>
        <dbReference type="ARBA" id="ARBA00022982"/>
    </source>
</evidence>
<evidence type="ECO:0000256" key="5">
    <source>
        <dbReference type="ARBA" id="ARBA00022833"/>
    </source>
</evidence>
<dbReference type="PROSITE" id="PS51790">
    <property type="entry name" value="MSRB"/>
    <property type="match status" value="1"/>
</dbReference>
<feature type="compositionally biased region" description="Basic residues" evidence="12">
    <location>
        <begin position="433"/>
        <end position="455"/>
    </location>
</feature>
<dbReference type="Pfam" id="PF01641">
    <property type="entry name" value="SelR"/>
    <property type="match status" value="1"/>
</dbReference>
<dbReference type="Gene3D" id="3.10.50.40">
    <property type="match status" value="1"/>
</dbReference>
<dbReference type="Pfam" id="PF13145">
    <property type="entry name" value="Rotamase_2"/>
    <property type="match status" value="1"/>
</dbReference>
<comment type="catalytic activity">
    <reaction evidence="9">
        <text>L-methionyl-[protein] + [thioredoxin]-disulfide + H2O = L-methionyl-(R)-S-oxide-[protein] + [thioredoxin]-dithiol</text>
        <dbReference type="Rhea" id="RHEA:24164"/>
        <dbReference type="Rhea" id="RHEA-COMP:10698"/>
        <dbReference type="Rhea" id="RHEA-COMP:10700"/>
        <dbReference type="Rhea" id="RHEA-COMP:12313"/>
        <dbReference type="Rhea" id="RHEA-COMP:12314"/>
        <dbReference type="ChEBI" id="CHEBI:15377"/>
        <dbReference type="ChEBI" id="CHEBI:16044"/>
        <dbReference type="ChEBI" id="CHEBI:29950"/>
        <dbReference type="ChEBI" id="CHEBI:45764"/>
        <dbReference type="ChEBI" id="CHEBI:50058"/>
        <dbReference type="EC" id="1.8.4.12"/>
    </reaction>
</comment>
<comment type="caution">
    <text evidence="15">The sequence shown here is derived from an EMBL/GenBank/DDBJ whole genome shotgun (WGS) entry which is preliminary data.</text>
</comment>
<dbReference type="NCBIfam" id="TIGR00357">
    <property type="entry name" value="peptide-methionine (R)-S-oxide reductase MsrB"/>
    <property type="match status" value="1"/>
</dbReference>
<evidence type="ECO:0000256" key="8">
    <source>
        <dbReference type="ARBA" id="ARBA00023284"/>
    </source>
</evidence>
<dbReference type="Gene3D" id="1.10.8.1040">
    <property type="match status" value="1"/>
</dbReference>
<keyword evidence="4" id="KW-0479">Metal-binding</keyword>
<protein>
    <recommendedName>
        <fullName evidence="10">Peptide methionine sulfoxide reductase B1, chloroplastic</fullName>
        <ecNumber evidence="3">1.8.4.12</ecNumber>
    </recommendedName>
</protein>
<dbReference type="AlphaFoldDB" id="A0A699GFR7"/>
<evidence type="ECO:0000256" key="10">
    <source>
        <dbReference type="ARBA" id="ARBA00067474"/>
    </source>
</evidence>
<dbReference type="InterPro" id="IPR046357">
    <property type="entry name" value="PPIase_dom_sf"/>
</dbReference>
<dbReference type="InterPro" id="IPR011057">
    <property type="entry name" value="Mss4-like_sf"/>
</dbReference>
<feature type="domain" description="MsrB" evidence="14">
    <location>
        <begin position="584"/>
        <end position="706"/>
    </location>
</feature>
<dbReference type="PROSITE" id="PS50198">
    <property type="entry name" value="PPIC_PPIASE_2"/>
    <property type="match status" value="1"/>
</dbReference>
<keyword evidence="8" id="KW-0676">Redox-active center</keyword>
<dbReference type="EC" id="1.8.4.12" evidence="3"/>
<keyword evidence="6" id="KW-0813">Transport</keyword>
<feature type="compositionally biased region" description="Basic residues" evidence="12">
    <location>
        <begin position="531"/>
        <end position="541"/>
    </location>
</feature>
<feature type="region of interest" description="Disordered" evidence="12">
    <location>
        <begin position="314"/>
        <end position="359"/>
    </location>
</feature>
<dbReference type="SUPFAM" id="SSF82657">
    <property type="entry name" value="BolA-like"/>
    <property type="match status" value="1"/>
</dbReference>
<keyword evidence="6" id="KW-0249">Electron transport</keyword>
<dbReference type="EMBL" id="BKCJ010000009">
    <property type="protein sequence ID" value="GEU28573.1"/>
    <property type="molecule type" value="Genomic_DNA"/>
</dbReference>
<keyword evidence="5" id="KW-0862">Zinc</keyword>
<feature type="region of interest" description="Disordered" evidence="12">
    <location>
        <begin position="424"/>
        <end position="475"/>
    </location>
</feature>
<keyword evidence="11" id="KW-0413">Isomerase</keyword>
<name>A0A699GFR7_TANCI</name>
<organism evidence="15">
    <name type="scientific">Tanacetum cinerariifolium</name>
    <name type="common">Dalmatian daisy</name>
    <name type="synonym">Chrysanthemum cinerariifolium</name>
    <dbReference type="NCBI Taxonomy" id="118510"/>
    <lineage>
        <taxon>Eukaryota</taxon>
        <taxon>Viridiplantae</taxon>
        <taxon>Streptophyta</taxon>
        <taxon>Embryophyta</taxon>
        <taxon>Tracheophyta</taxon>
        <taxon>Spermatophyta</taxon>
        <taxon>Magnoliopsida</taxon>
        <taxon>eudicotyledons</taxon>
        <taxon>Gunneridae</taxon>
        <taxon>Pentapetalae</taxon>
        <taxon>asterids</taxon>
        <taxon>campanulids</taxon>
        <taxon>Asterales</taxon>
        <taxon>Asteraceae</taxon>
        <taxon>Asteroideae</taxon>
        <taxon>Anthemideae</taxon>
        <taxon>Anthemidinae</taxon>
        <taxon>Tanacetum</taxon>
    </lineage>
</organism>
<feature type="domain" description="PpiC" evidence="13">
    <location>
        <begin position="1059"/>
        <end position="1149"/>
    </location>
</feature>
<dbReference type="GO" id="GO:0046872">
    <property type="term" value="F:metal ion binding"/>
    <property type="evidence" value="ECO:0007669"/>
    <property type="project" value="UniProtKB-KW"/>
</dbReference>
<evidence type="ECO:0000256" key="2">
    <source>
        <dbReference type="ARBA" id="ARBA00007174"/>
    </source>
</evidence>
<comment type="similarity">
    <text evidence="2">Belongs to the MsrB Met sulfoxide reductase family.</text>
</comment>
<proteinExistence type="inferred from homology"/>
<sequence length="1188" mass="131644">MEIINRPRNAMEAISRVRIVMLVNMRDLFSGGRGCSAWSLEAKWPDISAEIFVAINKMLQGNNVSAYKCFRQSIYSCSNQLLLAEMMRSALRVSCHAACGRCGARDATARFVCEKQPSRNHHRCHLAVAATGQFVCVPAARVLHPPVAHAAAGALRGGRQRVRCGRHRPDAGRRRGQRRRVDRQCRARARAAAGRRLFRPPVRRVGRPAGRRTRDPVRRRRHAGRSHGTAVERRRPDALFAHGRRPRRAALVDPRIPVLRGDACAGHSHVARAVGGGFGPRRDARDGGNVGGRGAHGAQLCPFRLVRALVLQQPHRRAQNPGRLRDRPVLSRPAPGRQSVPRVAGRSHAPHGPHDRPLAGRRLHAWRDEHRQYVDPGPDARLRSVRFHGSVRPRPHLQPHRPAGPVLVFEPAAGRPLELLRAGASAAAADRRTGRRPGRARRLPGRIRQQARRTAARQAGPDPARAALRRRPPAVRRHVCRDAGQRRRFHAVLPPPVRLALGGRQRRRAAARPVPRPPRLRCLGRAVPRAPARRAQRRRRAPACDEPDQPQVCTAQLSGPGGHRQSATQGLLGSGAAAGVTKSDAEWRAMLDPMEYQVTRHAATERAFTGKFWDHHEHGVYTCVCCNTPLFRSDTKFDSGCGWPSYFEAIDPANVTEIVDRSHGMLRTEIVCAVCDAHLGHVFPDGPPPTGLRYCINSASLRPAVYQHVYGQHDLGRQRHARAGAHRAGHPDRDYRDRAADRVFKNARPQSRRQPDAQVHGRVCRIARYYLDPHQPGLDRLLHRHGRVELVCGLRTIQGQYRRLGQLQGIWHHRHHVCVYYRPNCLPFPSHEGSGMTTDTRMERIRSRIEAALAPVELKLDDDSHLHAGHAGAASGGGHYSVRIVSLQFEGQKLVTRHRLVYDSVNDMMHKEIHALAITALAPSEELIMTFKPARLLIALLAVAAVPAFAQNVAVVNGKAIPSSRVDAVVKQVVAQGQQPDSPQLRELIKKDLIGREVMMQEAEKQGFGKDAAVKTQIENARQAIITNAMVADYIKKNPVSDADVKAEYDRAVAAASAEKEYHVRHILLGTEAEANDVIAKLKGGAKFEDLAKQSKDTGSAANGGDLDWATPSSFPPVFSQAFVNLQKGGVTEKPVQTPNGWHVIKVDDTRAVKLPPLEEVKQQVQEGLIQKKLQAYQEELVKKAKVQ</sequence>
<evidence type="ECO:0000256" key="1">
    <source>
        <dbReference type="ARBA" id="ARBA00001947"/>
    </source>
</evidence>
<dbReference type="Pfam" id="PF01722">
    <property type="entry name" value="BolA"/>
    <property type="match status" value="1"/>
</dbReference>
<dbReference type="FunFam" id="2.170.150.20:FF:000001">
    <property type="entry name" value="Peptide methionine sulfoxide reductase MsrB"/>
    <property type="match status" value="1"/>
</dbReference>
<gene>
    <name evidence="15" type="ORF">Tci_000551</name>
</gene>
<dbReference type="InterPro" id="IPR002634">
    <property type="entry name" value="BolA"/>
</dbReference>
<evidence type="ECO:0000256" key="3">
    <source>
        <dbReference type="ARBA" id="ARBA00012499"/>
    </source>
</evidence>
<dbReference type="InterPro" id="IPR000297">
    <property type="entry name" value="PPIase_PpiC"/>
</dbReference>
<dbReference type="InterPro" id="IPR002579">
    <property type="entry name" value="Met_Sox_Rdtase_MsrB_dom"/>
</dbReference>
<feature type="compositionally biased region" description="Low complexity" evidence="12">
    <location>
        <begin position="456"/>
        <end position="466"/>
    </location>
</feature>
<keyword evidence="11" id="KW-0697">Rotamase</keyword>
<reference evidence="15" key="1">
    <citation type="journal article" date="2019" name="Sci. Rep.">
        <title>Draft genome of Tanacetum cinerariifolium, the natural source of mosquito coil.</title>
        <authorList>
            <person name="Yamashiro T."/>
            <person name="Shiraishi A."/>
            <person name="Satake H."/>
            <person name="Nakayama K."/>
        </authorList>
    </citation>
    <scope>NUCLEOTIDE SEQUENCE</scope>
</reference>
<dbReference type="SUPFAM" id="SSF51316">
    <property type="entry name" value="Mss4-like"/>
    <property type="match status" value="1"/>
</dbReference>
<dbReference type="GO" id="GO:0030091">
    <property type="term" value="P:protein repair"/>
    <property type="evidence" value="ECO:0007669"/>
    <property type="project" value="InterPro"/>
</dbReference>
<keyword evidence="7" id="KW-0560">Oxidoreductase</keyword>
<evidence type="ECO:0000256" key="7">
    <source>
        <dbReference type="ARBA" id="ARBA00023002"/>
    </source>
</evidence>
<dbReference type="PANTHER" id="PTHR10173">
    <property type="entry name" value="METHIONINE SULFOXIDE REDUCTASE"/>
    <property type="match status" value="1"/>
</dbReference>
<dbReference type="GO" id="GO:0005737">
    <property type="term" value="C:cytoplasm"/>
    <property type="evidence" value="ECO:0007669"/>
    <property type="project" value="TreeGrafter"/>
</dbReference>
<feature type="region of interest" description="Disordered" evidence="12">
    <location>
        <begin position="205"/>
        <end position="232"/>
    </location>
</feature>
<dbReference type="GO" id="GO:0003755">
    <property type="term" value="F:peptidyl-prolyl cis-trans isomerase activity"/>
    <property type="evidence" value="ECO:0007669"/>
    <property type="project" value="UniProtKB-KW"/>
</dbReference>
<dbReference type="Gene3D" id="2.170.150.20">
    <property type="entry name" value="Peptide methionine sulfoxide reductase"/>
    <property type="match status" value="1"/>
</dbReference>
<dbReference type="InterPro" id="IPR036065">
    <property type="entry name" value="BolA-like_sf"/>
</dbReference>
<evidence type="ECO:0000256" key="11">
    <source>
        <dbReference type="PROSITE-ProRule" id="PRU00278"/>
    </source>
</evidence>
<evidence type="ECO:0000259" key="13">
    <source>
        <dbReference type="PROSITE" id="PS50198"/>
    </source>
</evidence>
<feature type="region of interest" description="Disordered" evidence="12">
    <location>
        <begin position="158"/>
        <end position="182"/>
    </location>
</feature>
<dbReference type="SUPFAM" id="SSF109998">
    <property type="entry name" value="Triger factor/SurA peptide-binding domain-like"/>
    <property type="match status" value="1"/>
</dbReference>
<evidence type="ECO:0000259" key="14">
    <source>
        <dbReference type="PROSITE" id="PS51790"/>
    </source>
</evidence>
<accession>A0A699GFR7</accession>
<evidence type="ECO:0000256" key="4">
    <source>
        <dbReference type="ARBA" id="ARBA00022723"/>
    </source>
</evidence>
<evidence type="ECO:0000313" key="15">
    <source>
        <dbReference type="EMBL" id="GEU28573.1"/>
    </source>
</evidence>
<dbReference type="InterPro" id="IPR028427">
    <property type="entry name" value="Met_Sox_Rdtase_MsrB"/>
</dbReference>
<feature type="region of interest" description="Disordered" evidence="12">
    <location>
        <begin position="528"/>
        <end position="550"/>
    </location>
</feature>
<comment type="cofactor">
    <cofactor evidence="1">
        <name>Zn(2+)</name>
        <dbReference type="ChEBI" id="CHEBI:29105"/>
    </cofactor>
</comment>
<dbReference type="GO" id="GO:0033743">
    <property type="term" value="F:peptide-methionine (R)-S-oxide reductase activity"/>
    <property type="evidence" value="ECO:0007669"/>
    <property type="project" value="UniProtKB-EC"/>
</dbReference>